<evidence type="ECO:0000256" key="1">
    <source>
        <dbReference type="SAM" id="Coils"/>
    </source>
</evidence>
<evidence type="ECO:0000313" key="3">
    <source>
        <dbReference type="Proteomes" id="UP000000845"/>
    </source>
</evidence>
<proteinExistence type="predicted"/>
<keyword evidence="3" id="KW-1185">Reference proteome</keyword>
<dbReference type="EMBL" id="CP001739">
    <property type="protein sequence ID" value="ACZ08133.1"/>
    <property type="molecule type" value="Genomic_DNA"/>
</dbReference>
<sequence>MKTVDIFLKRIKELSGKECEFGFLNDYTFKSMTLAEGRFIIEPQSINSRTIGINHRKERNRKLTLYYVISNDVVTNSKEVVEEIEGLLKEMEKDREILSEIINFDYYCMVRNAKEDEGDLTGLVIFEVNLDIKER</sequence>
<keyword evidence="1" id="KW-0175">Coiled coil</keyword>
<reference evidence="3" key="1">
    <citation type="submission" date="2009-09" db="EMBL/GenBank/DDBJ databases">
        <title>The complete chromosome of Sebaldella termitidis ATCC 33386.</title>
        <authorList>
            <consortium name="US DOE Joint Genome Institute (JGI-PGF)"/>
            <person name="Lucas S."/>
            <person name="Copeland A."/>
            <person name="Lapidus A."/>
            <person name="Glavina del Rio T."/>
            <person name="Dalin E."/>
            <person name="Tice H."/>
            <person name="Bruce D."/>
            <person name="Goodwin L."/>
            <person name="Pitluck S."/>
            <person name="Kyrpides N."/>
            <person name="Mavromatis K."/>
            <person name="Ivanova N."/>
            <person name="Mikhailova N."/>
            <person name="Sims D."/>
            <person name="Meincke L."/>
            <person name="Brettin T."/>
            <person name="Detter J.C."/>
            <person name="Han C."/>
            <person name="Larimer F."/>
            <person name="Land M."/>
            <person name="Hauser L."/>
            <person name="Markowitz V."/>
            <person name="Cheng J.F."/>
            <person name="Hugenholtz P."/>
            <person name="Woyke T."/>
            <person name="Wu D."/>
            <person name="Eisen J.A."/>
        </authorList>
    </citation>
    <scope>NUCLEOTIDE SEQUENCE [LARGE SCALE GENOMIC DNA]</scope>
    <source>
        <strain evidence="3">ATCC 33386 / NCTC 11300</strain>
    </source>
</reference>
<organism evidence="2 3">
    <name type="scientific">Sebaldella termitidis (strain ATCC 33386 / NCTC 11300)</name>
    <dbReference type="NCBI Taxonomy" id="526218"/>
    <lineage>
        <taxon>Bacteria</taxon>
        <taxon>Fusobacteriati</taxon>
        <taxon>Fusobacteriota</taxon>
        <taxon>Fusobacteriia</taxon>
        <taxon>Fusobacteriales</taxon>
        <taxon>Leptotrichiaceae</taxon>
        <taxon>Sebaldella</taxon>
    </lineage>
</organism>
<protein>
    <recommendedName>
        <fullName evidence="4">Phage protein</fullName>
    </recommendedName>
</protein>
<dbReference type="HOGENOM" id="CLU_1926115_0_0_0"/>
<accession>D1AH99</accession>
<evidence type="ECO:0000313" key="2">
    <source>
        <dbReference type="EMBL" id="ACZ08133.1"/>
    </source>
</evidence>
<dbReference type="Proteomes" id="UP000000845">
    <property type="component" value="Chromosome"/>
</dbReference>
<dbReference type="AlphaFoldDB" id="D1AH99"/>
<feature type="coiled-coil region" evidence="1">
    <location>
        <begin position="74"/>
        <end position="101"/>
    </location>
</feature>
<evidence type="ECO:0008006" key="4">
    <source>
        <dbReference type="Google" id="ProtNLM"/>
    </source>
</evidence>
<dbReference type="RefSeq" id="WP_012860729.1">
    <property type="nucleotide sequence ID" value="NC_013517.1"/>
</dbReference>
<reference evidence="2 3" key="2">
    <citation type="journal article" date="2010" name="Stand. Genomic Sci.">
        <title>Complete genome sequence of Sebaldella termitidis type strain (NCTC 11300).</title>
        <authorList>
            <person name="Harmon-Smith M."/>
            <person name="Celia L."/>
            <person name="Chertkov O."/>
            <person name="Lapidus A."/>
            <person name="Copeland A."/>
            <person name="Glavina Del Rio T."/>
            <person name="Nolan M."/>
            <person name="Lucas S."/>
            <person name="Tice H."/>
            <person name="Cheng J.F."/>
            <person name="Han C."/>
            <person name="Detter J.C."/>
            <person name="Bruce D."/>
            <person name="Goodwin L."/>
            <person name="Pitluck S."/>
            <person name="Pati A."/>
            <person name="Liolios K."/>
            <person name="Ivanova N."/>
            <person name="Mavromatis K."/>
            <person name="Mikhailova N."/>
            <person name="Chen A."/>
            <person name="Palaniappan K."/>
            <person name="Land M."/>
            <person name="Hauser L."/>
            <person name="Chang Y.J."/>
            <person name="Jeffries C.D."/>
            <person name="Brettin T."/>
            <person name="Goker M."/>
            <person name="Beck B."/>
            <person name="Bristow J."/>
            <person name="Eisen J.A."/>
            <person name="Markowitz V."/>
            <person name="Hugenholtz P."/>
            <person name="Kyrpides N.C."/>
            <person name="Klenk H.P."/>
            <person name="Chen F."/>
        </authorList>
    </citation>
    <scope>NUCLEOTIDE SEQUENCE [LARGE SCALE GENOMIC DNA]</scope>
    <source>
        <strain evidence="3">ATCC 33386 / NCTC 11300</strain>
    </source>
</reference>
<gene>
    <name evidence="2" type="ordered locus">Sterm_1266</name>
</gene>
<name>D1AH99_SEBTE</name>
<dbReference type="KEGG" id="str:Sterm_1266"/>
<dbReference type="STRING" id="526218.Sterm_1266"/>